<keyword evidence="2" id="KW-1185">Reference proteome</keyword>
<dbReference type="Proteomes" id="UP001204772">
    <property type="component" value="Unassembled WGS sequence"/>
</dbReference>
<reference evidence="1 2" key="1">
    <citation type="submission" date="2022-06" db="EMBL/GenBank/DDBJ databases">
        <title>Runella sp. S5 genome sequencing.</title>
        <authorList>
            <person name="Park S."/>
        </authorList>
    </citation>
    <scope>NUCLEOTIDE SEQUENCE [LARGE SCALE GENOMIC DNA]</scope>
    <source>
        <strain evidence="1 2">S5</strain>
    </source>
</reference>
<organism evidence="1 2">
    <name type="scientific">Runella salmonicolor</name>
    <dbReference type="NCBI Taxonomy" id="2950278"/>
    <lineage>
        <taxon>Bacteria</taxon>
        <taxon>Pseudomonadati</taxon>
        <taxon>Bacteroidota</taxon>
        <taxon>Cytophagia</taxon>
        <taxon>Cytophagales</taxon>
        <taxon>Spirosomataceae</taxon>
        <taxon>Runella</taxon>
    </lineage>
</organism>
<comment type="caution">
    <text evidence="1">The sequence shown here is derived from an EMBL/GenBank/DDBJ whole genome shotgun (WGS) entry which is preliminary data.</text>
</comment>
<protein>
    <recommendedName>
        <fullName evidence="3">Lipocalin-like domain-containing protein</fullName>
    </recommendedName>
</protein>
<gene>
    <name evidence="1" type="ORF">NCI00_00730</name>
</gene>
<dbReference type="EMBL" id="JAMZEL010000001">
    <property type="protein sequence ID" value="MCP1380922.1"/>
    <property type="molecule type" value="Genomic_DNA"/>
</dbReference>
<proteinExistence type="predicted"/>
<evidence type="ECO:0008006" key="3">
    <source>
        <dbReference type="Google" id="ProtNLM"/>
    </source>
</evidence>
<evidence type="ECO:0000313" key="1">
    <source>
        <dbReference type="EMBL" id="MCP1380922.1"/>
    </source>
</evidence>
<dbReference type="PROSITE" id="PS51257">
    <property type="entry name" value="PROKAR_LIPOPROTEIN"/>
    <property type="match status" value="1"/>
</dbReference>
<evidence type="ECO:0000313" key="2">
    <source>
        <dbReference type="Proteomes" id="UP001204772"/>
    </source>
</evidence>
<dbReference type="RefSeq" id="WP_253523962.1">
    <property type="nucleotide sequence ID" value="NZ_JAMZEL010000001.1"/>
</dbReference>
<accession>A0ABT1FGR1</accession>
<sequence>MKTTTAFVFILSFISCKPDYVKRYEKISGSWEFKQVNYVTKDEQKIQIQMPKYVVKFGNYSNREGLILINNKEFVFFFNAGPEECSIQVHKQSELPTEAIGKGHVYFYEFVDSKTLKFSIDREYDNVTKEVIKEVEYIFSKL</sequence>
<name>A0ABT1FGR1_9BACT</name>